<feature type="domain" description="YetF C-terminal" evidence="8">
    <location>
        <begin position="100"/>
        <end position="167"/>
    </location>
</feature>
<feature type="transmembrane region" description="Helical" evidence="7">
    <location>
        <begin position="23"/>
        <end position="42"/>
    </location>
</feature>
<proteinExistence type="inferred from homology"/>
<evidence type="ECO:0000259" key="8">
    <source>
        <dbReference type="Pfam" id="PF04239"/>
    </source>
</evidence>
<evidence type="ECO:0000256" key="2">
    <source>
        <dbReference type="ARBA" id="ARBA00006448"/>
    </source>
</evidence>
<dbReference type="PANTHER" id="PTHR34582">
    <property type="entry name" value="UPF0702 TRANSMEMBRANE PROTEIN YCAP"/>
    <property type="match status" value="1"/>
</dbReference>
<evidence type="ECO:0000256" key="1">
    <source>
        <dbReference type="ARBA" id="ARBA00004651"/>
    </source>
</evidence>
<keyword evidence="6 7" id="KW-0472">Membrane</keyword>
<dbReference type="InterPro" id="IPR023090">
    <property type="entry name" value="UPF0702_alpha/beta_dom_sf"/>
</dbReference>
<reference evidence="9 10" key="1">
    <citation type="submission" date="2020-04" db="EMBL/GenBank/DDBJ databases">
        <title>Hymenobacter polaris sp. nov., isolated from Arctic soil.</title>
        <authorList>
            <person name="Dahal R.H."/>
        </authorList>
    </citation>
    <scope>NUCLEOTIDE SEQUENCE [LARGE SCALE GENOMIC DNA]</scope>
    <source>
        <strain evidence="9 10">RP-2-7</strain>
    </source>
</reference>
<accession>A0A7Y0AH90</accession>
<dbReference type="GO" id="GO:0005886">
    <property type="term" value="C:plasma membrane"/>
    <property type="evidence" value="ECO:0007669"/>
    <property type="project" value="UniProtKB-SubCell"/>
</dbReference>
<keyword evidence="10" id="KW-1185">Reference proteome</keyword>
<evidence type="ECO:0000313" key="9">
    <source>
        <dbReference type="EMBL" id="NML67255.1"/>
    </source>
</evidence>
<dbReference type="EMBL" id="JABBGH010000003">
    <property type="protein sequence ID" value="NML67255.1"/>
    <property type="molecule type" value="Genomic_DNA"/>
</dbReference>
<evidence type="ECO:0000256" key="3">
    <source>
        <dbReference type="ARBA" id="ARBA00022475"/>
    </source>
</evidence>
<evidence type="ECO:0000256" key="4">
    <source>
        <dbReference type="ARBA" id="ARBA00022692"/>
    </source>
</evidence>
<keyword evidence="3" id="KW-1003">Cell membrane</keyword>
<comment type="similarity">
    <text evidence="2">Belongs to the UPF0702 family.</text>
</comment>
<gene>
    <name evidence="9" type="ORF">HHL22_18785</name>
</gene>
<sequence length="168" mass="18593">MEKFFVDLLGLHETAQTIAWSQVVWRTISVFLLAIALLRISGRRTFASNSALDMVIKFMTGAMLSQSILATLPYWVPVLGFTTLILLHRALAYITYFFPTVGRIIRGAPSVLAVGTEINHAELRLSSLSEADMMAAIRSGANLNTLTEVKTVRLEHDGQVSVVKKEKD</sequence>
<protein>
    <submittedName>
        <fullName evidence="9">DUF421 domain-containing protein</fullName>
    </submittedName>
</protein>
<dbReference type="Proteomes" id="UP000559626">
    <property type="component" value="Unassembled WGS sequence"/>
</dbReference>
<organism evidence="9 10">
    <name type="scientific">Hymenobacter polaris</name>
    <dbReference type="NCBI Taxonomy" id="2682546"/>
    <lineage>
        <taxon>Bacteria</taxon>
        <taxon>Pseudomonadati</taxon>
        <taxon>Bacteroidota</taxon>
        <taxon>Cytophagia</taxon>
        <taxon>Cytophagales</taxon>
        <taxon>Hymenobacteraceae</taxon>
        <taxon>Hymenobacter</taxon>
    </lineage>
</organism>
<evidence type="ECO:0000256" key="7">
    <source>
        <dbReference type="SAM" id="Phobius"/>
    </source>
</evidence>
<dbReference type="PANTHER" id="PTHR34582:SF6">
    <property type="entry name" value="UPF0702 TRANSMEMBRANE PROTEIN YCAP"/>
    <property type="match status" value="1"/>
</dbReference>
<keyword evidence="4 7" id="KW-0812">Transmembrane</keyword>
<evidence type="ECO:0000313" key="10">
    <source>
        <dbReference type="Proteomes" id="UP000559626"/>
    </source>
</evidence>
<dbReference type="RefSeq" id="WP_169532935.1">
    <property type="nucleotide sequence ID" value="NZ_JABBGH010000003.1"/>
</dbReference>
<dbReference type="InterPro" id="IPR007353">
    <property type="entry name" value="DUF421"/>
</dbReference>
<dbReference type="AlphaFoldDB" id="A0A7Y0AH90"/>
<comment type="caution">
    <text evidence="9">The sequence shown here is derived from an EMBL/GenBank/DDBJ whole genome shotgun (WGS) entry which is preliminary data.</text>
</comment>
<dbReference type="Gene3D" id="3.30.240.20">
    <property type="entry name" value="bsu07140 like domains"/>
    <property type="match status" value="1"/>
</dbReference>
<dbReference type="Pfam" id="PF04239">
    <property type="entry name" value="DUF421"/>
    <property type="match status" value="1"/>
</dbReference>
<keyword evidence="5 7" id="KW-1133">Transmembrane helix</keyword>
<comment type="subcellular location">
    <subcellularLocation>
        <location evidence="1">Cell membrane</location>
        <topology evidence="1">Multi-pass membrane protein</topology>
    </subcellularLocation>
</comment>
<name>A0A7Y0AH90_9BACT</name>
<evidence type="ECO:0000256" key="5">
    <source>
        <dbReference type="ARBA" id="ARBA00022989"/>
    </source>
</evidence>
<evidence type="ECO:0000256" key="6">
    <source>
        <dbReference type="ARBA" id="ARBA00023136"/>
    </source>
</evidence>